<protein>
    <submittedName>
        <fullName evidence="8">THAP domain-containing protein 2-like isoform X2</fullName>
    </submittedName>
</protein>
<dbReference type="GO" id="GO:0008270">
    <property type="term" value="F:zinc ion binding"/>
    <property type="evidence" value="ECO:0007669"/>
    <property type="project" value="UniProtKB-KW"/>
</dbReference>
<feature type="domain" description="THAP-type" evidence="6">
    <location>
        <begin position="1"/>
        <end position="87"/>
    </location>
</feature>
<dbReference type="GeneID" id="106749872"/>
<dbReference type="GO" id="GO:0043565">
    <property type="term" value="F:sequence-specific DNA binding"/>
    <property type="evidence" value="ECO:0007669"/>
    <property type="project" value="InterPro"/>
</dbReference>
<keyword evidence="3" id="KW-0862">Zinc</keyword>
<evidence type="ECO:0000256" key="3">
    <source>
        <dbReference type="ARBA" id="ARBA00022833"/>
    </source>
</evidence>
<dbReference type="Pfam" id="PF05485">
    <property type="entry name" value="THAP"/>
    <property type="match status" value="1"/>
</dbReference>
<keyword evidence="7" id="KW-1185">Reference proteome</keyword>
<accession>A0A6P3Y2Z0</accession>
<dbReference type="PANTHER" id="PTHR46600">
    <property type="entry name" value="THAP DOMAIN-CONTAINING"/>
    <property type="match status" value="1"/>
</dbReference>
<dbReference type="PANTHER" id="PTHR46600:SF11">
    <property type="entry name" value="THAP DOMAIN-CONTAINING PROTEIN 10"/>
    <property type="match status" value="1"/>
</dbReference>
<evidence type="ECO:0000256" key="2">
    <source>
        <dbReference type="ARBA" id="ARBA00022771"/>
    </source>
</evidence>
<sequence length="219" mass="25579">MKTCCACGFREKRDTTENNERVSYHSFPKKKDMRQAWVSAIGKKDFVPTKSSILCSLHFAKECLYYPNNGGKKQRIRLRPDSIPTLFDVCFWKRRNRKGIHMGYARKSKQSQDDNHSKDEKLDMKVRLKTESESDTNMRSALFVNDVATCSKWNKCQMKSKETNSDLRSPVKVMHNWKMAMTCISSQRKEIAILRRKNYCLQTKVAILEMLLADWKGTC</sequence>
<evidence type="ECO:0000313" key="7">
    <source>
        <dbReference type="Proteomes" id="UP000515204"/>
    </source>
</evidence>
<dbReference type="SUPFAM" id="SSF57716">
    <property type="entry name" value="Glucocorticoid receptor-like (DNA-binding domain)"/>
    <property type="match status" value="1"/>
</dbReference>
<dbReference type="SMART" id="SM00980">
    <property type="entry name" value="THAP"/>
    <property type="match status" value="1"/>
</dbReference>
<dbReference type="SMART" id="SM00692">
    <property type="entry name" value="DM3"/>
    <property type="match status" value="1"/>
</dbReference>
<evidence type="ECO:0000256" key="5">
    <source>
        <dbReference type="PROSITE-ProRule" id="PRU00309"/>
    </source>
</evidence>
<proteinExistence type="predicted"/>
<dbReference type="OrthoDB" id="7685656at2759"/>
<evidence type="ECO:0000313" key="8">
    <source>
        <dbReference type="RefSeq" id="XP_014485246.1"/>
    </source>
</evidence>
<gene>
    <name evidence="8" type="primary">LOC106749872</name>
</gene>
<dbReference type="RefSeq" id="XP_014485246.1">
    <property type="nucleotide sequence ID" value="XM_014629760.1"/>
</dbReference>
<dbReference type="Gene3D" id="6.20.210.20">
    <property type="entry name" value="THAP domain"/>
    <property type="match status" value="1"/>
</dbReference>
<organism evidence="7 8">
    <name type="scientific">Dinoponera quadriceps</name>
    <name type="common">South American ant</name>
    <dbReference type="NCBI Taxonomy" id="609295"/>
    <lineage>
        <taxon>Eukaryota</taxon>
        <taxon>Metazoa</taxon>
        <taxon>Ecdysozoa</taxon>
        <taxon>Arthropoda</taxon>
        <taxon>Hexapoda</taxon>
        <taxon>Insecta</taxon>
        <taxon>Pterygota</taxon>
        <taxon>Neoptera</taxon>
        <taxon>Endopterygota</taxon>
        <taxon>Hymenoptera</taxon>
        <taxon>Apocrita</taxon>
        <taxon>Aculeata</taxon>
        <taxon>Formicoidea</taxon>
        <taxon>Formicidae</taxon>
        <taxon>Ponerinae</taxon>
        <taxon>Ponerini</taxon>
        <taxon>Dinoponera</taxon>
    </lineage>
</organism>
<keyword evidence="4 5" id="KW-0238">DNA-binding</keyword>
<dbReference type="InterPro" id="IPR038441">
    <property type="entry name" value="THAP_Znf_sf"/>
</dbReference>
<reference evidence="8" key="1">
    <citation type="submission" date="2025-08" db="UniProtKB">
        <authorList>
            <consortium name="RefSeq"/>
        </authorList>
    </citation>
    <scope>IDENTIFICATION</scope>
</reference>
<evidence type="ECO:0000256" key="1">
    <source>
        <dbReference type="ARBA" id="ARBA00022723"/>
    </source>
</evidence>
<dbReference type="Proteomes" id="UP000515204">
    <property type="component" value="Unplaced"/>
</dbReference>
<dbReference type="PROSITE" id="PS50950">
    <property type="entry name" value="ZF_THAP"/>
    <property type="match status" value="1"/>
</dbReference>
<keyword evidence="1" id="KW-0479">Metal-binding</keyword>
<dbReference type="InterPro" id="IPR026516">
    <property type="entry name" value="THAP1/10"/>
</dbReference>
<evidence type="ECO:0000259" key="6">
    <source>
        <dbReference type="PROSITE" id="PS50950"/>
    </source>
</evidence>
<keyword evidence="2 5" id="KW-0863">Zinc-finger</keyword>
<dbReference type="AlphaFoldDB" id="A0A6P3Y2Z0"/>
<name>A0A6P3Y2Z0_DINQU</name>
<evidence type="ECO:0000256" key="4">
    <source>
        <dbReference type="ARBA" id="ARBA00023125"/>
    </source>
</evidence>
<dbReference type="InterPro" id="IPR006612">
    <property type="entry name" value="THAP_Znf"/>
</dbReference>